<organism evidence="1">
    <name type="scientific">hydrocarbon metagenome</name>
    <dbReference type="NCBI Taxonomy" id="938273"/>
    <lineage>
        <taxon>unclassified sequences</taxon>
        <taxon>metagenomes</taxon>
        <taxon>ecological metagenomes</taxon>
    </lineage>
</organism>
<comment type="caution">
    <text evidence="1">The sequence shown here is derived from an EMBL/GenBank/DDBJ whole genome shotgun (WGS) entry which is preliminary data.</text>
</comment>
<name>A0A0W8F1S4_9ZZZZ</name>
<reference evidence="1" key="1">
    <citation type="journal article" date="2015" name="Proc. Natl. Acad. Sci. U.S.A.">
        <title>Networks of energetic and metabolic interactions define dynamics in microbial communities.</title>
        <authorList>
            <person name="Embree M."/>
            <person name="Liu J.K."/>
            <person name="Al-Bassam M.M."/>
            <person name="Zengler K."/>
        </authorList>
    </citation>
    <scope>NUCLEOTIDE SEQUENCE</scope>
</reference>
<sequence>MVWGMACTARMMIVEKPDPGLCRSHEGSEPPRNRGARTIAGSRSLLISWGIPGIIPGVLAGIPGWQYLLAAGVIAVPQRVVIVETPDPGHS</sequence>
<gene>
    <name evidence="1" type="ORF">ASZ90_015533</name>
</gene>
<accession>A0A0W8F1S4</accession>
<evidence type="ECO:0000313" key="1">
    <source>
        <dbReference type="EMBL" id="KUG14821.1"/>
    </source>
</evidence>
<dbReference type="AlphaFoldDB" id="A0A0W8F1S4"/>
<protein>
    <submittedName>
        <fullName evidence="1">Uncharacterized protein</fullName>
    </submittedName>
</protein>
<proteinExistence type="predicted"/>
<dbReference type="EMBL" id="LNQE01001617">
    <property type="protein sequence ID" value="KUG14821.1"/>
    <property type="molecule type" value="Genomic_DNA"/>
</dbReference>